<dbReference type="CDD" id="cd09274">
    <property type="entry name" value="RNase_HI_RT_Ty3"/>
    <property type="match status" value="1"/>
</dbReference>
<dbReference type="InterPro" id="IPR050951">
    <property type="entry name" value="Retrovirus_Pol_polyprotein"/>
</dbReference>
<evidence type="ECO:0000256" key="8">
    <source>
        <dbReference type="SAM" id="MobiDB-lite"/>
    </source>
</evidence>
<organism evidence="11 12">
    <name type="scientific">Coffea arabica</name>
    <name type="common">Arabian coffee</name>
    <dbReference type="NCBI Taxonomy" id="13443"/>
    <lineage>
        <taxon>Eukaryota</taxon>
        <taxon>Viridiplantae</taxon>
        <taxon>Streptophyta</taxon>
        <taxon>Embryophyta</taxon>
        <taxon>Tracheophyta</taxon>
        <taxon>Spermatophyta</taxon>
        <taxon>Magnoliopsida</taxon>
        <taxon>eudicotyledons</taxon>
        <taxon>Gunneridae</taxon>
        <taxon>Pentapetalae</taxon>
        <taxon>asterids</taxon>
        <taxon>lamiids</taxon>
        <taxon>Gentianales</taxon>
        <taxon>Rubiaceae</taxon>
        <taxon>Ixoroideae</taxon>
        <taxon>Gardenieae complex</taxon>
        <taxon>Bertiereae - Coffeeae clade</taxon>
        <taxon>Coffeeae</taxon>
        <taxon>Coffea</taxon>
    </lineage>
</organism>
<evidence type="ECO:0000313" key="12">
    <source>
        <dbReference type="RefSeq" id="XP_027062041.2"/>
    </source>
</evidence>
<dbReference type="Pfam" id="PF13650">
    <property type="entry name" value="Asp_protease_2"/>
    <property type="match status" value="1"/>
</dbReference>
<evidence type="ECO:0000256" key="3">
    <source>
        <dbReference type="ARBA" id="ARBA00022695"/>
    </source>
</evidence>
<keyword evidence="6" id="KW-0378">Hydrolase</keyword>
<reference evidence="12" key="2">
    <citation type="submission" date="2025-08" db="UniProtKB">
        <authorList>
            <consortium name="RefSeq"/>
        </authorList>
    </citation>
    <scope>IDENTIFICATION</scope>
    <source>
        <tissue evidence="12">Leaves</tissue>
    </source>
</reference>
<dbReference type="GO" id="GO:0004519">
    <property type="term" value="F:endonuclease activity"/>
    <property type="evidence" value="ECO:0007669"/>
    <property type="project" value="UniProtKB-KW"/>
</dbReference>
<dbReference type="GO" id="GO:0003964">
    <property type="term" value="F:RNA-directed DNA polymerase activity"/>
    <property type="evidence" value="ECO:0007669"/>
    <property type="project" value="UniProtKB-KW"/>
</dbReference>
<dbReference type="OrthoDB" id="1929490at2759"/>
<keyword evidence="2" id="KW-0808">Transferase</keyword>
<dbReference type="PANTHER" id="PTHR37984:SF5">
    <property type="entry name" value="PROTEIN NYNRIN-LIKE"/>
    <property type="match status" value="1"/>
</dbReference>
<dbReference type="InterPro" id="IPR043128">
    <property type="entry name" value="Rev_trsase/Diguanyl_cyclase"/>
</dbReference>
<feature type="compositionally biased region" description="Basic and acidic residues" evidence="8">
    <location>
        <begin position="188"/>
        <end position="205"/>
    </location>
</feature>
<reference evidence="11" key="1">
    <citation type="journal article" date="2025" name="Foods">
        <title>Unveiling the Microbial Signatures of Arabica Coffee Cherries: Insights into Ripeness Specific Diversity, Functional Traits, and Implications for Quality and Safety.</title>
        <authorList>
            <consortium name="RefSeq"/>
            <person name="Tenea G.N."/>
            <person name="Cifuentes V."/>
            <person name="Reyes P."/>
            <person name="Cevallos-Vallejos M."/>
        </authorList>
    </citation>
    <scope>NUCLEOTIDE SEQUENCE [LARGE SCALE GENOMIC DNA]</scope>
</reference>
<evidence type="ECO:0000256" key="5">
    <source>
        <dbReference type="ARBA" id="ARBA00022759"/>
    </source>
</evidence>
<keyword evidence="5" id="KW-0255">Endonuclease</keyword>
<dbReference type="AlphaFoldDB" id="A0A6P6S844"/>
<keyword evidence="3" id="KW-0548">Nucleotidyltransferase</keyword>
<proteinExistence type="predicted"/>
<feature type="domain" description="Reverse transcriptase RNase H-like" evidence="10">
    <location>
        <begin position="787"/>
        <end position="890"/>
    </location>
</feature>
<evidence type="ECO:0000256" key="4">
    <source>
        <dbReference type="ARBA" id="ARBA00022722"/>
    </source>
</evidence>
<dbReference type="RefSeq" id="XP_027062041.2">
    <property type="nucleotide sequence ID" value="XM_027206240.2"/>
</dbReference>
<dbReference type="GeneID" id="113688428"/>
<dbReference type="InterPro" id="IPR000477">
    <property type="entry name" value="RT_dom"/>
</dbReference>
<dbReference type="Gene3D" id="3.30.70.270">
    <property type="match status" value="2"/>
</dbReference>
<dbReference type="CDD" id="cd01647">
    <property type="entry name" value="RT_LTR"/>
    <property type="match status" value="1"/>
</dbReference>
<dbReference type="EC" id="2.7.7.49" evidence="1"/>
<evidence type="ECO:0000259" key="9">
    <source>
        <dbReference type="Pfam" id="PF00078"/>
    </source>
</evidence>
<evidence type="ECO:0000256" key="7">
    <source>
        <dbReference type="ARBA" id="ARBA00022918"/>
    </source>
</evidence>
<evidence type="ECO:0000256" key="2">
    <source>
        <dbReference type="ARBA" id="ARBA00022679"/>
    </source>
</evidence>
<evidence type="ECO:0000256" key="6">
    <source>
        <dbReference type="ARBA" id="ARBA00022801"/>
    </source>
</evidence>
<dbReference type="CDD" id="cd00303">
    <property type="entry name" value="retropepsin_like"/>
    <property type="match status" value="1"/>
</dbReference>
<gene>
    <name evidence="12" type="primary">LOC113688428</name>
</gene>
<evidence type="ECO:0000259" key="10">
    <source>
        <dbReference type="Pfam" id="PF17917"/>
    </source>
</evidence>
<protein>
    <recommendedName>
        <fullName evidence="1">RNA-directed DNA polymerase</fullName>
        <ecNumber evidence="1">2.7.7.49</ecNumber>
    </recommendedName>
</protein>
<dbReference type="InterPro" id="IPR043502">
    <property type="entry name" value="DNA/RNA_pol_sf"/>
</dbReference>
<feature type="region of interest" description="Disordered" evidence="8">
    <location>
        <begin position="180"/>
        <end position="205"/>
    </location>
</feature>
<dbReference type="GO" id="GO:0016787">
    <property type="term" value="F:hydrolase activity"/>
    <property type="evidence" value="ECO:0007669"/>
    <property type="project" value="UniProtKB-KW"/>
</dbReference>
<accession>A0A6P6S844</accession>
<dbReference type="Proteomes" id="UP001652660">
    <property type="component" value="Chromosome 5e"/>
</dbReference>
<sequence>MGKTTEEAQQLIEEMAANNYQWTNERGNTRRTAGMLEVDTLNMLSAKMNNVVKILNRHVGASSNQGIVVACCTTCDGDHDDFMCSSSEQESKPAWELIIEKLANVSNDKIEKLTSATTQRFERIEGMMDQLTNMYRNVDVQLGQIANAVNNRNQWDLPNKTEVNPREHVKAITLRSGKELGESPVVESGREFERRENKKLSELGEDGKKIKGKEKMEKNEPQIGDTIPIPPPVPFPQRLKLSRNDKKFEKFRHMQNFAKFLKEIMTKKRKLVDNETIALAEECSAIIQNKLPPKLKDPGSFTVHCTIGNVEFSKALCDLGASVSLIPLTVARQLGLKELKRTNISLQLVDRSIRHPMGVLENVLIKVQKFIIPVDFVVLDMEEDVNVPIILGRPFLATAGTIIDVKRDKFKFQIGEEEVEFDLNKVEKYPSFTDHVYSVGICDELALEMSQVNLDNDSLELCRNGVGLQEEQVEEMIEFLQARVPYKRRNAYEELGLSKGLPPPLCEQAPQFEFKPLPKHLKYAFLGEKETLPVIVNAELDEDQLDKLLRVLRKHLKVIGWTISNVKEINPTICMHRILLEENSKHERSGYNQIVIASEDQEKITFTCPYGTFVFRKMPFRLCNAPATFQRCMMAIFSDFNEKIMKIFMDNFSVFGSTYDDCLNNLDLILQRCEETNLVLNWEKCHFMVCEGIVLGHKISSEGIEIDHTKIEVIERMPPPTNVKGIRNFLRHVKFYQRFIKDFSKIAKLLCELLAKDVPFHFNDECLLAFNRLKKEFVFTPIITSPDWNLPFELMCDASDFAVGTVLGQNHDKRLHVIYYASKMLNETQVNYATTEKELLAVIFALDKFRSYLVGSKVIIYTDHAALKYLLNKKDAKPRLIRWILLLQEFNLEIKDKKKIREFSR</sequence>
<keyword evidence="4" id="KW-0540">Nuclease</keyword>
<feature type="domain" description="Reverse transcriptase" evidence="9">
    <location>
        <begin position="588"/>
        <end position="699"/>
    </location>
</feature>
<evidence type="ECO:0000313" key="11">
    <source>
        <dbReference type="Proteomes" id="UP001652660"/>
    </source>
</evidence>
<evidence type="ECO:0000256" key="1">
    <source>
        <dbReference type="ARBA" id="ARBA00012493"/>
    </source>
</evidence>
<dbReference type="Pfam" id="PF17917">
    <property type="entry name" value="RT_RNaseH"/>
    <property type="match status" value="1"/>
</dbReference>
<keyword evidence="11" id="KW-1185">Reference proteome</keyword>
<keyword evidence="7" id="KW-0695">RNA-directed DNA polymerase</keyword>
<dbReference type="InterPro" id="IPR041373">
    <property type="entry name" value="RT_RNaseH"/>
</dbReference>
<dbReference type="Pfam" id="PF00078">
    <property type="entry name" value="RVT_1"/>
    <property type="match status" value="1"/>
</dbReference>
<name>A0A6P6S844_COFAR</name>
<dbReference type="PANTHER" id="PTHR37984">
    <property type="entry name" value="PROTEIN CBG26694"/>
    <property type="match status" value="1"/>
</dbReference>
<dbReference type="SUPFAM" id="SSF50630">
    <property type="entry name" value="Acid proteases"/>
    <property type="match status" value="1"/>
</dbReference>
<dbReference type="Gene3D" id="3.10.10.10">
    <property type="entry name" value="HIV Type 1 Reverse Transcriptase, subunit A, domain 1"/>
    <property type="match status" value="1"/>
</dbReference>
<dbReference type="SUPFAM" id="SSF56672">
    <property type="entry name" value="DNA/RNA polymerases"/>
    <property type="match status" value="1"/>
</dbReference>
<dbReference type="Gene3D" id="2.40.70.10">
    <property type="entry name" value="Acid Proteases"/>
    <property type="match status" value="1"/>
</dbReference>
<dbReference type="InterPro" id="IPR021109">
    <property type="entry name" value="Peptidase_aspartic_dom_sf"/>
</dbReference>